<dbReference type="InterPro" id="IPR003615">
    <property type="entry name" value="HNH_nuc"/>
</dbReference>
<dbReference type="InParanoid" id="C8XK23"/>
<dbReference type="eggNOG" id="COG1403">
    <property type="taxonomic scope" value="Bacteria"/>
</dbReference>
<dbReference type="Gene3D" id="1.10.30.50">
    <property type="match status" value="1"/>
</dbReference>
<dbReference type="Proteomes" id="UP000002218">
    <property type="component" value="Chromosome"/>
</dbReference>
<dbReference type="InterPro" id="IPR052892">
    <property type="entry name" value="NA-targeting_endonuclease"/>
</dbReference>
<dbReference type="STRING" id="479431.Namu_0276"/>
<gene>
    <name evidence="2" type="ordered locus">Namu_0276</name>
</gene>
<reference evidence="2 3" key="2">
    <citation type="journal article" date="2010" name="Stand. Genomic Sci.">
        <title>Complete genome sequence of Nakamurella multipartita type strain (Y-104).</title>
        <authorList>
            <person name="Tice H."/>
            <person name="Mayilraj S."/>
            <person name="Sims D."/>
            <person name="Lapidus A."/>
            <person name="Nolan M."/>
            <person name="Lucas S."/>
            <person name="Glavina Del Rio T."/>
            <person name="Copeland A."/>
            <person name="Cheng J.F."/>
            <person name="Meincke L."/>
            <person name="Bruce D."/>
            <person name="Goodwin L."/>
            <person name="Pitluck S."/>
            <person name="Ivanova N."/>
            <person name="Mavromatis K."/>
            <person name="Ovchinnikova G."/>
            <person name="Pati A."/>
            <person name="Chen A."/>
            <person name="Palaniappan K."/>
            <person name="Land M."/>
            <person name="Hauser L."/>
            <person name="Chang Y.J."/>
            <person name="Jeffries C.D."/>
            <person name="Detter J.C."/>
            <person name="Brettin T."/>
            <person name="Rohde M."/>
            <person name="Goker M."/>
            <person name="Bristow J."/>
            <person name="Eisen J.A."/>
            <person name="Markowitz V."/>
            <person name="Hugenholtz P."/>
            <person name="Kyrpides N.C."/>
            <person name="Klenk H.P."/>
            <person name="Chen F."/>
        </authorList>
    </citation>
    <scope>NUCLEOTIDE SEQUENCE [LARGE SCALE GENOMIC DNA]</scope>
    <source>
        <strain evidence="3">ATCC 700099 / DSM 44233 / CIP 104796 / JCM 9543 / NBRC 105858 / Y-104</strain>
    </source>
</reference>
<dbReference type="EMBL" id="CP001737">
    <property type="protein sequence ID" value="ACV76706.1"/>
    <property type="molecule type" value="Genomic_DNA"/>
</dbReference>
<accession>C8XK23</accession>
<protein>
    <submittedName>
        <fullName evidence="2">HNH nuclease</fullName>
    </submittedName>
</protein>
<proteinExistence type="predicted"/>
<reference evidence="3" key="1">
    <citation type="submission" date="2009-09" db="EMBL/GenBank/DDBJ databases">
        <title>The complete genome of Nakamurella multipartita DSM 44233.</title>
        <authorList>
            <consortium name="US DOE Joint Genome Institute (JGI-PGF)"/>
            <person name="Lucas S."/>
            <person name="Copeland A."/>
            <person name="Lapidus A."/>
            <person name="Glavina del Rio T."/>
            <person name="Dalin E."/>
            <person name="Tice H."/>
            <person name="Bruce D."/>
            <person name="Goodwin L."/>
            <person name="Pitluck S."/>
            <person name="Kyrpides N."/>
            <person name="Mavromatis K."/>
            <person name="Ivanova N."/>
            <person name="Ovchinnikova G."/>
            <person name="Sims D."/>
            <person name="Meincke L."/>
            <person name="Brettin T."/>
            <person name="Detter J.C."/>
            <person name="Han C."/>
            <person name="Larimer F."/>
            <person name="Land M."/>
            <person name="Hauser L."/>
            <person name="Markowitz V."/>
            <person name="Cheng J.-F."/>
            <person name="Hugenholtz P."/>
            <person name="Woyke T."/>
            <person name="Wu D."/>
            <person name="Klenk H.-P."/>
            <person name="Eisen J.A."/>
        </authorList>
    </citation>
    <scope>NUCLEOTIDE SEQUENCE [LARGE SCALE GENOMIC DNA]</scope>
    <source>
        <strain evidence="3">ATCC 700099 / DSM 44233 / CIP 104796 / JCM 9543 / NBRC 105858 / Y-104</strain>
    </source>
</reference>
<dbReference type="SMART" id="SM00507">
    <property type="entry name" value="HNHc"/>
    <property type="match status" value="1"/>
</dbReference>
<evidence type="ECO:0000259" key="1">
    <source>
        <dbReference type="SMART" id="SM00507"/>
    </source>
</evidence>
<evidence type="ECO:0000313" key="3">
    <source>
        <dbReference type="Proteomes" id="UP000002218"/>
    </source>
</evidence>
<dbReference type="OrthoDB" id="9802901at2"/>
<dbReference type="Pfam" id="PF14279">
    <property type="entry name" value="HNH_5"/>
    <property type="match status" value="1"/>
</dbReference>
<organism evidence="2 3">
    <name type="scientific">Nakamurella multipartita (strain ATCC 700099 / DSM 44233 / CIP 104796 / JCM 9543 / NBRC 105858 / Y-104)</name>
    <name type="common">Microsphaera multipartita</name>
    <dbReference type="NCBI Taxonomy" id="479431"/>
    <lineage>
        <taxon>Bacteria</taxon>
        <taxon>Bacillati</taxon>
        <taxon>Actinomycetota</taxon>
        <taxon>Actinomycetes</taxon>
        <taxon>Nakamurellales</taxon>
        <taxon>Nakamurellaceae</taxon>
        <taxon>Nakamurella</taxon>
    </lineage>
</organism>
<dbReference type="AlphaFoldDB" id="C8XK23"/>
<dbReference type="PANTHER" id="PTHR33877:SF2">
    <property type="entry name" value="OS07G0170200 PROTEIN"/>
    <property type="match status" value="1"/>
</dbReference>
<evidence type="ECO:0000313" key="2">
    <source>
        <dbReference type="EMBL" id="ACV76706.1"/>
    </source>
</evidence>
<dbReference type="InterPro" id="IPR029471">
    <property type="entry name" value="HNH_5"/>
</dbReference>
<dbReference type="HOGENOM" id="CLU_161191_0_0_11"/>
<keyword evidence="3" id="KW-1185">Reference proteome</keyword>
<dbReference type="RefSeq" id="WP_012814181.1">
    <property type="nucleotide sequence ID" value="NC_013235.1"/>
</dbReference>
<name>C8XK23_NAKMY</name>
<sequence>MERVDDPQRRTQLNRAARLAVVLDRDGAHCLWCGRGFTTLIRPTTDHLVPRVKGGPSWLENEVAACSRCNNDRGHRTPVDWLAECDRRGWAPDRAAIGEALLRFRAAIHDRGGQRRAATYLDGQLRRWPA</sequence>
<feature type="domain" description="HNH nuclease" evidence="1">
    <location>
        <begin position="17"/>
        <end position="71"/>
    </location>
</feature>
<dbReference type="CDD" id="cd00085">
    <property type="entry name" value="HNHc"/>
    <property type="match status" value="1"/>
</dbReference>
<dbReference type="PANTHER" id="PTHR33877">
    <property type="entry name" value="SLL1193 PROTEIN"/>
    <property type="match status" value="1"/>
</dbReference>
<dbReference type="KEGG" id="nml:Namu_0276"/>